<evidence type="ECO:0000313" key="9">
    <source>
        <dbReference type="Proteomes" id="UP000440224"/>
    </source>
</evidence>
<dbReference type="SUPFAM" id="SSF53383">
    <property type="entry name" value="PLP-dependent transferases"/>
    <property type="match status" value="1"/>
</dbReference>
<evidence type="ECO:0000256" key="3">
    <source>
        <dbReference type="ARBA" id="ARBA00011738"/>
    </source>
</evidence>
<dbReference type="GO" id="GO:0006520">
    <property type="term" value="P:amino acid metabolic process"/>
    <property type="evidence" value="ECO:0007669"/>
    <property type="project" value="InterPro"/>
</dbReference>
<dbReference type="GO" id="GO:0042802">
    <property type="term" value="F:identical protein binding"/>
    <property type="evidence" value="ECO:0007669"/>
    <property type="project" value="TreeGrafter"/>
</dbReference>
<dbReference type="Proteomes" id="UP000440224">
    <property type="component" value="Unassembled WGS sequence"/>
</dbReference>
<comment type="caution">
    <text evidence="8">The sequence shown here is derived from an EMBL/GenBank/DDBJ whole genome shotgun (WGS) entry which is preliminary data.</text>
</comment>
<dbReference type="Gene3D" id="3.90.1150.10">
    <property type="entry name" value="Aspartate Aminotransferase, domain 1"/>
    <property type="match status" value="1"/>
</dbReference>
<gene>
    <name evidence="8" type="ORF">GF068_23165</name>
</gene>
<protein>
    <submittedName>
        <fullName evidence="8">Aminotransferase class I/II-fold pyridoxal phosphate-dependent enzyme</fullName>
    </submittedName>
</protein>
<dbReference type="InterPro" id="IPR000796">
    <property type="entry name" value="Asp_trans"/>
</dbReference>
<evidence type="ECO:0000256" key="6">
    <source>
        <dbReference type="ARBA" id="ARBA00022898"/>
    </source>
</evidence>
<evidence type="ECO:0000256" key="1">
    <source>
        <dbReference type="ARBA" id="ARBA00001933"/>
    </source>
</evidence>
<dbReference type="GO" id="GO:0030170">
    <property type="term" value="F:pyridoxal phosphate binding"/>
    <property type="evidence" value="ECO:0007669"/>
    <property type="project" value="InterPro"/>
</dbReference>
<dbReference type="Pfam" id="PF00155">
    <property type="entry name" value="Aminotran_1_2"/>
    <property type="match status" value="1"/>
</dbReference>
<comment type="subunit">
    <text evidence="3">Homodimer.</text>
</comment>
<dbReference type="Gene3D" id="3.40.640.10">
    <property type="entry name" value="Type I PLP-dependent aspartate aminotransferase-like (Major domain)"/>
    <property type="match status" value="1"/>
</dbReference>
<dbReference type="CDD" id="cd00609">
    <property type="entry name" value="AAT_like"/>
    <property type="match status" value="1"/>
</dbReference>
<dbReference type="AlphaFoldDB" id="A0A6N7PRX1"/>
<dbReference type="RefSeq" id="WP_153821606.1">
    <property type="nucleotide sequence ID" value="NZ_WJIE01000006.1"/>
</dbReference>
<feature type="domain" description="Aminotransferase class I/classII large" evidence="7">
    <location>
        <begin position="33"/>
        <end position="397"/>
    </location>
</feature>
<evidence type="ECO:0000256" key="2">
    <source>
        <dbReference type="ARBA" id="ARBA00007441"/>
    </source>
</evidence>
<reference evidence="8 9" key="1">
    <citation type="submission" date="2019-10" db="EMBL/GenBank/DDBJ databases">
        <title>A soil myxobacterium in the family Polyangiaceae.</title>
        <authorList>
            <person name="Li Y."/>
            <person name="Wang J."/>
        </authorList>
    </citation>
    <scope>NUCLEOTIDE SEQUENCE [LARGE SCALE GENOMIC DNA]</scope>
    <source>
        <strain evidence="8 9">DSM 14734</strain>
    </source>
</reference>
<comment type="similarity">
    <text evidence="2">Belongs to the class-I pyridoxal-phosphate-dependent aminotransferase family.</text>
</comment>
<dbReference type="InterPro" id="IPR015421">
    <property type="entry name" value="PyrdxlP-dep_Trfase_major"/>
</dbReference>
<evidence type="ECO:0000259" key="7">
    <source>
        <dbReference type="Pfam" id="PF00155"/>
    </source>
</evidence>
<organism evidence="8 9">
    <name type="scientific">Polyangium spumosum</name>
    <dbReference type="NCBI Taxonomy" id="889282"/>
    <lineage>
        <taxon>Bacteria</taxon>
        <taxon>Pseudomonadati</taxon>
        <taxon>Myxococcota</taxon>
        <taxon>Polyangia</taxon>
        <taxon>Polyangiales</taxon>
        <taxon>Polyangiaceae</taxon>
        <taxon>Polyangium</taxon>
    </lineage>
</organism>
<dbReference type="PANTHER" id="PTHR11879:SF22">
    <property type="entry name" value="ASPARTATE AMINOTRANSFERASE, MITOCHONDRIAL"/>
    <property type="match status" value="1"/>
</dbReference>
<comment type="cofactor">
    <cofactor evidence="1">
        <name>pyridoxal 5'-phosphate</name>
        <dbReference type="ChEBI" id="CHEBI:597326"/>
    </cofactor>
</comment>
<proteinExistence type="inferred from homology"/>
<dbReference type="InterPro" id="IPR015422">
    <property type="entry name" value="PyrdxlP-dep_Trfase_small"/>
</dbReference>
<dbReference type="InterPro" id="IPR015424">
    <property type="entry name" value="PyrdxlP-dep_Trfase"/>
</dbReference>
<keyword evidence="9" id="KW-1185">Reference proteome</keyword>
<evidence type="ECO:0000256" key="4">
    <source>
        <dbReference type="ARBA" id="ARBA00022576"/>
    </source>
</evidence>
<dbReference type="PANTHER" id="PTHR11879">
    <property type="entry name" value="ASPARTATE AMINOTRANSFERASE"/>
    <property type="match status" value="1"/>
</dbReference>
<accession>A0A6N7PRX1</accession>
<evidence type="ECO:0000256" key="5">
    <source>
        <dbReference type="ARBA" id="ARBA00022679"/>
    </source>
</evidence>
<keyword evidence="4 8" id="KW-0032">Aminotransferase</keyword>
<evidence type="ECO:0000313" key="8">
    <source>
        <dbReference type="EMBL" id="MRG94798.1"/>
    </source>
</evidence>
<sequence>MEFLIPSRTARPADDPIFALNAEAQARKKSGEPVINATVGALLDDDGKLAIIGAVVEALRSLPPEVGAAYAPIAGPQAFLQGVIDDLFAGRPEASLATAVATPGGTGALRHAITTFLEPQQMLLTTGFYWGPYKTLADEADRTLATFRMFDDKGRLDVADFERKLGGVLDAQGRALVFLNTPCHNPTGYSLDEKDWSGIVDVVGRAASRGPITVLLDVAYGRYAKANLTDTFAPALRLAEKAMVLFAWSASKSFTQYGLRVGALVALCPDAQERARVQNALTYASRGTWSNCNAAGMNAIAKVLSDPELRARVDAERATWKDLLDRRVARWNTLATAAGLAYPRIDGGFFSTVFCEDAPRAAARLREEGIFVVPVQGALRVGLCSVPERDIERLVDGLRRATNP</sequence>
<dbReference type="OrthoDB" id="9766445at2"/>
<dbReference type="EMBL" id="WJIE01000006">
    <property type="protein sequence ID" value="MRG94798.1"/>
    <property type="molecule type" value="Genomic_DNA"/>
</dbReference>
<keyword evidence="6" id="KW-0663">Pyridoxal phosphate</keyword>
<name>A0A6N7PRX1_9BACT</name>
<dbReference type="InterPro" id="IPR004839">
    <property type="entry name" value="Aminotransferase_I/II_large"/>
</dbReference>
<dbReference type="GO" id="GO:0008483">
    <property type="term" value="F:transaminase activity"/>
    <property type="evidence" value="ECO:0007669"/>
    <property type="project" value="UniProtKB-KW"/>
</dbReference>
<keyword evidence="5 8" id="KW-0808">Transferase</keyword>